<evidence type="ECO:0000313" key="2">
    <source>
        <dbReference type="EMBL" id="MBI5252688.1"/>
    </source>
</evidence>
<comment type="caution">
    <text evidence="2">The sequence shown here is derived from an EMBL/GenBank/DDBJ whole genome shotgun (WGS) entry which is preliminary data.</text>
</comment>
<organism evidence="2 3">
    <name type="scientific">Desulfomonile tiedjei</name>
    <dbReference type="NCBI Taxonomy" id="2358"/>
    <lineage>
        <taxon>Bacteria</taxon>
        <taxon>Pseudomonadati</taxon>
        <taxon>Thermodesulfobacteriota</taxon>
        <taxon>Desulfomonilia</taxon>
        <taxon>Desulfomonilales</taxon>
        <taxon>Desulfomonilaceae</taxon>
        <taxon>Desulfomonile</taxon>
    </lineage>
</organism>
<proteinExistence type="predicted"/>
<evidence type="ECO:0000256" key="1">
    <source>
        <dbReference type="SAM" id="MobiDB-lite"/>
    </source>
</evidence>
<evidence type="ECO:0008006" key="4">
    <source>
        <dbReference type="Google" id="ProtNLM"/>
    </source>
</evidence>
<reference evidence="2" key="1">
    <citation type="submission" date="2020-07" db="EMBL/GenBank/DDBJ databases">
        <title>Huge and variable diversity of episymbiotic CPR bacteria and DPANN archaea in groundwater ecosystems.</title>
        <authorList>
            <person name="He C.Y."/>
            <person name="Keren R."/>
            <person name="Whittaker M."/>
            <person name="Farag I.F."/>
            <person name="Doudna J."/>
            <person name="Cate J.H.D."/>
            <person name="Banfield J.F."/>
        </authorList>
    </citation>
    <scope>NUCLEOTIDE SEQUENCE</scope>
    <source>
        <strain evidence="2">NC_groundwater_1664_Pr3_B-0.1um_52_9</strain>
    </source>
</reference>
<accession>A0A9D6Z2X4</accession>
<name>A0A9D6Z2X4_9BACT</name>
<evidence type="ECO:0000313" key="3">
    <source>
        <dbReference type="Proteomes" id="UP000807825"/>
    </source>
</evidence>
<gene>
    <name evidence="2" type="ORF">HY912_24600</name>
</gene>
<dbReference type="EMBL" id="JACRDE010000639">
    <property type="protein sequence ID" value="MBI5252688.1"/>
    <property type="molecule type" value="Genomic_DNA"/>
</dbReference>
<dbReference type="AlphaFoldDB" id="A0A9D6Z2X4"/>
<sequence length="258" mass="27584">MHTKRFSIALVFVGLLLGSISWGSTAGASGEITEINVTPDCKRISVRADGQIGRHSLAVLAHPNRLVLDVEGNGLSKEPTISGTIAAGVEVRAVRKGSGARVVMNFGNRPVPEHRIRTVGNYLLLFLEGWGTPAGASNWTPPETPAVSKPKQDPVLTSSADLQIKSADVTNGLIVLKVANRSHPERIFKIELGVDFDQLGFNTASIHPLSSFPKNSTSTPNPSWSPRQPAEQKAGPRKAQNSPEEDMKSAATAIDRSE</sequence>
<feature type="region of interest" description="Disordered" evidence="1">
    <location>
        <begin position="207"/>
        <end position="258"/>
    </location>
</feature>
<feature type="compositionally biased region" description="Low complexity" evidence="1">
    <location>
        <begin position="210"/>
        <end position="226"/>
    </location>
</feature>
<dbReference type="Proteomes" id="UP000807825">
    <property type="component" value="Unassembled WGS sequence"/>
</dbReference>
<protein>
    <recommendedName>
        <fullName evidence="4">AMIN domain-containing protein</fullName>
    </recommendedName>
</protein>